<dbReference type="InterPro" id="IPR006594">
    <property type="entry name" value="LisH"/>
</dbReference>
<comment type="subcellular location">
    <subcellularLocation>
        <location evidence="1">Nucleus</location>
    </subcellularLocation>
</comment>
<dbReference type="PANTHER" id="PTHR12610:SF23">
    <property type="entry name" value="SINGLE-STRANDED DNA-BINDING PROTEIN 2"/>
    <property type="match status" value="1"/>
</dbReference>
<feature type="region of interest" description="Disordered" evidence="4">
    <location>
        <begin position="193"/>
        <end position="286"/>
    </location>
</feature>
<sequence>MYAKGKSNNVPSDSQAREKLALYVYEYLLHVGAQKSAQTFLSEIRWEKNITLGEPPGFLHSWWCVFWDLYCAAPERRDTCEHSSEAKAFHDYSAAAAPSPVLGNLPPGDGMPVGPVPPGFFQPFMSPRYPGGPRPPLRLPNQGLGSQPMLPTGMDPSRQQGHPNMGGPMQRMTPPRGMVPLGPQNYGSGMRPPLNALVGPGMPGMNMGPAGGRPWPNPPNSNSTPYSSASPGSYVGPPGGGGPPGTPIMPSPADSTNSGDNMYTLINTVPPGGNRPNFPMGAGGDGPLGGMAGMEPHHMNGSLGKGTAPKQYHQCLPMFLYIVHFFIFSTPGSGDMDSLPKVSVYCVNFAETGLIVALVHDHNCLSPLKNSPGNLSISNQPGTPREDGEMGGNFLNPFQNESYSPNMTMSV</sequence>
<feature type="compositionally biased region" description="Low complexity" evidence="4">
    <location>
        <begin position="199"/>
        <end position="236"/>
    </location>
</feature>
<dbReference type="PROSITE" id="PS50896">
    <property type="entry name" value="LISH"/>
    <property type="match status" value="1"/>
</dbReference>
<evidence type="ECO:0000256" key="1">
    <source>
        <dbReference type="ARBA" id="ARBA00004123"/>
    </source>
</evidence>
<keyword evidence="2" id="KW-0238">DNA-binding</keyword>
<dbReference type="SMART" id="SM00667">
    <property type="entry name" value="LisH"/>
    <property type="match status" value="1"/>
</dbReference>
<evidence type="ECO:0000313" key="5">
    <source>
        <dbReference type="Ensembl" id="ENSCSEP00000018840.1"/>
    </source>
</evidence>
<dbReference type="PANTHER" id="PTHR12610">
    <property type="entry name" value="SINGLE STRANDED DNA BINDING PROTEIN"/>
    <property type="match status" value="1"/>
</dbReference>
<dbReference type="FunCoup" id="A0A3P8W2L5">
    <property type="interactions" value="320"/>
</dbReference>
<evidence type="ECO:0000256" key="4">
    <source>
        <dbReference type="SAM" id="MobiDB-lite"/>
    </source>
</evidence>
<protein>
    <submittedName>
        <fullName evidence="5">Single stranded DNA binding protein 2a</fullName>
    </submittedName>
</protein>
<dbReference type="PRINTS" id="PR01743">
    <property type="entry name" value="SSDNABINDING"/>
</dbReference>
<evidence type="ECO:0000256" key="2">
    <source>
        <dbReference type="ARBA" id="ARBA00023125"/>
    </source>
</evidence>
<dbReference type="GeneTree" id="ENSGT00950000183049"/>
<keyword evidence="3" id="KW-0539">Nucleus</keyword>
<feature type="region of interest" description="Disordered" evidence="4">
    <location>
        <begin position="130"/>
        <end position="165"/>
    </location>
</feature>
<dbReference type="InParanoid" id="A0A3P8W2L5"/>
<dbReference type="Proteomes" id="UP000265120">
    <property type="component" value="Chromosome Z"/>
</dbReference>
<feature type="compositionally biased region" description="Polar residues" evidence="4">
    <location>
        <begin position="253"/>
        <end position="267"/>
    </location>
</feature>
<name>A0A3P8W2L5_CYNSE</name>
<dbReference type="AlphaFoldDB" id="A0A3P8W2L5"/>
<dbReference type="STRING" id="244447.ENSCSEP00000018840"/>
<dbReference type="InterPro" id="IPR008116">
    <property type="entry name" value="SSDP_DNA-bd"/>
</dbReference>
<evidence type="ECO:0000256" key="3">
    <source>
        <dbReference type="ARBA" id="ARBA00023242"/>
    </source>
</evidence>
<dbReference type="GO" id="GO:0003697">
    <property type="term" value="F:single-stranded DNA binding"/>
    <property type="evidence" value="ECO:0007669"/>
    <property type="project" value="InterPro"/>
</dbReference>
<feature type="compositionally biased region" description="Polar residues" evidence="4">
    <location>
        <begin position="396"/>
        <end position="411"/>
    </location>
</feature>
<evidence type="ECO:0000313" key="6">
    <source>
        <dbReference type="Proteomes" id="UP000265120"/>
    </source>
</evidence>
<reference evidence="5" key="2">
    <citation type="submission" date="2025-08" db="UniProtKB">
        <authorList>
            <consortium name="Ensembl"/>
        </authorList>
    </citation>
    <scope>IDENTIFICATION</scope>
</reference>
<dbReference type="Pfam" id="PF04503">
    <property type="entry name" value="SSDP"/>
    <property type="match status" value="1"/>
</dbReference>
<dbReference type="GO" id="GO:0005634">
    <property type="term" value="C:nucleus"/>
    <property type="evidence" value="ECO:0007669"/>
    <property type="project" value="UniProtKB-SubCell"/>
</dbReference>
<feature type="region of interest" description="Disordered" evidence="4">
    <location>
        <begin position="371"/>
        <end position="411"/>
    </location>
</feature>
<proteinExistence type="predicted"/>
<reference evidence="5 6" key="1">
    <citation type="journal article" date="2014" name="Nat. Genet.">
        <title>Whole-genome sequence of a flatfish provides insights into ZW sex chromosome evolution and adaptation to a benthic lifestyle.</title>
        <authorList>
            <person name="Chen S."/>
            <person name="Zhang G."/>
            <person name="Shao C."/>
            <person name="Huang Q."/>
            <person name="Liu G."/>
            <person name="Zhang P."/>
            <person name="Song W."/>
            <person name="An N."/>
            <person name="Chalopin D."/>
            <person name="Volff J.N."/>
            <person name="Hong Y."/>
            <person name="Li Q."/>
            <person name="Sha Z."/>
            <person name="Zhou H."/>
            <person name="Xie M."/>
            <person name="Yu Q."/>
            <person name="Liu Y."/>
            <person name="Xiang H."/>
            <person name="Wang N."/>
            <person name="Wu K."/>
            <person name="Yang C."/>
            <person name="Zhou Q."/>
            <person name="Liao X."/>
            <person name="Yang L."/>
            <person name="Hu Q."/>
            <person name="Zhang J."/>
            <person name="Meng L."/>
            <person name="Jin L."/>
            <person name="Tian Y."/>
            <person name="Lian J."/>
            <person name="Yang J."/>
            <person name="Miao G."/>
            <person name="Liu S."/>
            <person name="Liang Z."/>
            <person name="Yan F."/>
            <person name="Li Y."/>
            <person name="Sun B."/>
            <person name="Zhang H."/>
            <person name="Zhang J."/>
            <person name="Zhu Y."/>
            <person name="Du M."/>
            <person name="Zhao Y."/>
            <person name="Schartl M."/>
            <person name="Tang Q."/>
            <person name="Wang J."/>
        </authorList>
    </citation>
    <scope>NUCLEOTIDE SEQUENCE</scope>
</reference>
<accession>A0A3P8W2L5</accession>
<reference evidence="5" key="3">
    <citation type="submission" date="2025-09" db="UniProtKB">
        <authorList>
            <consortium name="Ensembl"/>
        </authorList>
    </citation>
    <scope>IDENTIFICATION</scope>
</reference>
<dbReference type="GO" id="GO:0045944">
    <property type="term" value="P:positive regulation of transcription by RNA polymerase II"/>
    <property type="evidence" value="ECO:0007669"/>
    <property type="project" value="TreeGrafter"/>
</dbReference>
<dbReference type="Ensembl" id="ENSCSET00000019074.1">
    <property type="protein sequence ID" value="ENSCSEP00000018840.1"/>
    <property type="gene ID" value="ENSCSEG00000012055.1"/>
</dbReference>
<organism evidence="5 6">
    <name type="scientific">Cynoglossus semilaevis</name>
    <name type="common">Tongue sole</name>
    <dbReference type="NCBI Taxonomy" id="244447"/>
    <lineage>
        <taxon>Eukaryota</taxon>
        <taxon>Metazoa</taxon>
        <taxon>Chordata</taxon>
        <taxon>Craniata</taxon>
        <taxon>Vertebrata</taxon>
        <taxon>Euteleostomi</taxon>
        <taxon>Actinopterygii</taxon>
        <taxon>Neopterygii</taxon>
        <taxon>Teleostei</taxon>
        <taxon>Neoteleostei</taxon>
        <taxon>Acanthomorphata</taxon>
        <taxon>Carangaria</taxon>
        <taxon>Pleuronectiformes</taxon>
        <taxon>Pleuronectoidei</taxon>
        <taxon>Cynoglossidae</taxon>
        <taxon>Cynoglossinae</taxon>
        <taxon>Cynoglossus</taxon>
    </lineage>
</organism>
<feature type="compositionally biased region" description="Pro residues" evidence="4">
    <location>
        <begin position="240"/>
        <end position="250"/>
    </location>
</feature>
<feature type="compositionally biased region" description="Polar residues" evidence="4">
    <location>
        <begin position="371"/>
        <end position="382"/>
    </location>
</feature>
<keyword evidence="6" id="KW-1185">Reference proteome</keyword>